<evidence type="ECO:0000256" key="1">
    <source>
        <dbReference type="SAM" id="Coils"/>
    </source>
</evidence>
<organism evidence="3 4">
    <name type="scientific">Petrolisthes manimaculis</name>
    <dbReference type="NCBI Taxonomy" id="1843537"/>
    <lineage>
        <taxon>Eukaryota</taxon>
        <taxon>Metazoa</taxon>
        <taxon>Ecdysozoa</taxon>
        <taxon>Arthropoda</taxon>
        <taxon>Crustacea</taxon>
        <taxon>Multicrustacea</taxon>
        <taxon>Malacostraca</taxon>
        <taxon>Eumalacostraca</taxon>
        <taxon>Eucarida</taxon>
        <taxon>Decapoda</taxon>
        <taxon>Pleocyemata</taxon>
        <taxon>Anomura</taxon>
        <taxon>Galatheoidea</taxon>
        <taxon>Porcellanidae</taxon>
        <taxon>Petrolisthes</taxon>
    </lineage>
</organism>
<keyword evidence="4" id="KW-1185">Reference proteome</keyword>
<dbReference type="EMBL" id="JAWZYT010001356">
    <property type="protein sequence ID" value="KAK4313006.1"/>
    <property type="molecule type" value="Genomic_DNA"/>
</dbReference>
<dbReference type="AlphaFoldDB" id="A0AAE1PQL3"/>
<comment type="caution">
    <text evidence="3">The sequence shown here is derived from an EMBL/GenBank/DDBJ whole genome shotgun (WGS) entry which is preliminary data.</text>
</comment>
<feature type="coiled-coil region" evidence="1">
    <location>
        <begin position="47"/>
        <end position="88"/>
    </location>
</feature>
<dbReference type="Proteomes" id="UP001292094">
    <property type="component" value="Unassembled WGS sequence"/>
</dbReference>
<keyword evidence="1" id="KW-0175">Coiled coil</keyword>
<evidence type="ECO:0000256" key="2">
    <source>
        <dbReference type="SAM" id="MobiDB-lite"/>
    </source>
</evidence>
<accession>A0AAE1PQL3</accession>
<reference evidence="3" key="1">
    <citation type="submission" date="2023-11" db="EMBL/GenBank/DDBJ databases">
        <title>Genome assemblies of two species of porcelain crab, Petrolisthes cinctipes and Petrolisthes manimaculis (Anomura: Porcellanidae).</title>
        <authorList>
            <person name="Angst P."/>
        </authorList>
    </citation>
    <scope>NUCLEOTIDE SEQUENCE</scope>
    <source>
        <strain evidence="3">PB745_02</strain>
        <tissue evidence="3">Gill</tissue>
    </source>
</reference>
<name>A0AAE1PQL3_9EUCA</name>
<proteinExistence type="predicted"/>
<protein>
    <submittedName>
        <fullName evidence="3">Uncharacterized protein</fullName>
    </submittedName>
</protein>
<gene>
    <name evidence="3" type="ORF">Pmani_015616</name>
</gene>
<sequence>MWTGSRKVSGLEGEDMSGRGGGVGRLGRGRWEASSSGGGGMRENTDVHHLEEELMIVKKERDELLKEKEAMNDAMKNLKKEMQTLVTRTSFNVSAEDGGDEAALQQELCLSAMMFASLDPYQMESNDNIDDIDDDVPVSLELESEIKSEGLRYLGGYIAFKFPQFQFLGSHVKAGEGT</sequence>
<evidence type="ECO:0000313" key="3">
    <source>
        <dbReference type="EMBL" id="KAK4313006.1"/>
    </source>
</evidence>
<feature type="region of interest" description="Disordered" evidence="2">
    <location>
        <begin position="1"/>
        <end position="47"/>
    </location>
</feature>
<evidence type="ECO:0000313" key="4">
    <source>
        <dbReference type="Proteomes" id="UP001292094"/>
    </source>
</evidence>